<name>A0A6A6YJV6_9PEZI</name>
<evidence type="ECO:0000313" key="2">
    <source>
        <dbReference type="EMBL" id="KAF2808813.1"/>
    </source>
</evidence>
<keyword evidence="1" id="KW-0812">Transmembrane</keyword>
<keyword evidence="1" id="KW-1133">Transmembrane helix</keyword>
<evidence type="ECO:0000256" key="1">
    <source>
        <dbReference type="SAM" id="Phobius"/>
    </source>
</evidence>
<reference evidence="4" key="2">
    <citation type="submission" date="2020-04" db="EMBL/GenBank/DDBJ databases">
        <authorList>
            <consortium name="NCBI Genome Project"/>
        </authorList>
    </citation>
    <scope>NUCLEOTIDE SEQUENCE</scope>
    <source>
        <strain evidence="4">CBS 304.34</strain>
    </source>
</reference>
<proteinExistence type="predicted"/>
<gene>
    <name evidence="2 4" type="ORF">BDZ99DRAFT_40316</name>
</gene>
<feature type="transmembrane region" description="Helical" evidence="1">
    <location>
        <begin position="20"/>
        <end position="44"/>
    </location>
</feature>
<dbReference type="AlphaFoldDB" id="A0A6A6YJV6"/>
<dbReference type="EMBL" id="MU003702">
    <property type="protein sequence ID" value="KAF2808813.1"/>
    <property type="molecule type" value="Genomic_DNA"/>
</dbReference>
<keyword evidence="3" id="KW-1185">Reference proteome</keyword>
<evidence type="ECO:0000313" key="3">
    <source>
        <dbReference type="Proteomes" id="UP000504636"/>
    </source>
</evidence>
<dbReference type="Proteomes" id="UP000504636">
    <property type="component" value="Unplaced"/>
</dbReference>
<organism evidence="2">
    <name type="scientific">Mytilinidion resinicola</name>
    <dbReference type="NCBI Taxonomy" id="574789"/>
    <lineage>
        <taxon>Eukaryota</taxon>
        <taxon>Fungi</taxon>
        <taxon>Dikarya</taxon>
        <taxon>Ascomycota</taxon>
        <taxon>Pezizomycotina</taxon>
        <taxon>Dothideomycetes</taxon>
        <taxon>Pleosporomycetidae</taxon>
        <taxon>Mytilinidiales</taxon>
        <taxon>Mytilinidiaceae</taxon>
        <taxon>Mytilinidion</taxon>
    </lineage>
</organism>
<reference evidence="2 4" key="1">
    <citation type="journal article" date="2020" name="Stud. Mycol.">
        <title>101 Dothideomycetes genomes: a test case for predicting lifestyles and emergence of pathogens.</title>
        <authorList>
            <person name="Haridas S."/>
            <person name="Albert R."/>
            <person name="Binder M."/>
            <person name="Bloem J."/>
            <person name="Labutti K."/>
            <person name="Salamov A."/>
            <person name="Andreopoulos B."/>
            <person name="Baker S."/>
            <person name="Barry K."/>
            <person name="Bills G."/>
            <person name="Bluhm B."/>
            <person name="Cannon C."/>
            <person name="Castanera R."/>
            <person name="Culley D."/>
            <person name="Daum C."/>
            <person name="Ezra D."/>
            <person name="Gonzalez J."/>
            <person name="Henrissat B."/>
            <person name="Kuo A."/>
            <person name="Liang C."/>
            <person name="Lipzen A."/>
            <person name="Lutzoni F."/>
            <person name="Magnuson J."/>
            <person name="Mondo S."/>
            <person name="Nolan M."/>
            <person name="Ohm R."/>
            <person name="Pangilinan J."/>
            <person name="Park H.-J."/>
            <person name="Ramirez L."/>
            <person name="Alfaro M."/>
            <person name="Sun H."/>
            <person name="Tritt A."/>
            <person name="Yoshinaga Y."/>
            <person name="Zwiers L.-H."/>
            <person name="Turgeon B."/>
            <person name="Goodwin S."/>
            <person name="Spatafora J."/>
            <person name="Crous P."/>
            <person name="Grigoriev I."/>
        </authorList>
    </citation>
    <scope>NUCLEOTIDE SEQUENCE</scope>
    <source>
        <strain evidence="2 4">CBS 304.34</strain>
    </source>
</reference>
<accession>A0A6A6YJV6</accession>
<evidence type="ECO:0000313" key="4">
    <source>
        <dbReference type="RefSeq" id="XP_033575777.1"/>
    </source>
</evidence>
<keyword evidence="1" id="KW-0472">Membrane</keyword>
<sequence>MVSSALYAATSLKLNASSRSGLRLALSVLFDINVYYCHMIFYLARTARTLAHDRLRSFTTVPGHMFRHTYITALAPLFLAQHHCKNCPS</sequence>
<dbReference type="GeneID" id="54457222"/>
<protein>
    <submittedName>
        <fullName evidence="2 4">Uncharacterized protein</fullName>
    </submittedName>
</protein>
<dbReference type="RefSeq" id="XP_033575777.1">
    <property type="nucleotide sequence ID" value="XM_033716329.1"/>
</dbReference>
<reference evidence="4" key="3">
    <citation type="submission" date="2025-04" db="UniProtKB">
        <authorList>
            <consortium name="RefSeq"/>
        </authorList>
    </citation>
    <scope>IDENTIFICATION</scope>
    <source>
        <strain evidence="4">CBS 304.34</strain>
    </source>
</reference>